<dbReference type="Pfam" id="PF18137">
    <property type="entry name" value="WHD_ORC"/>
    <property type="match status" value="1"/>
</dbReference>
<gene>
    <name evidence="16" type="ORF">KVV02_002979</name>
</gene>
<dbReference type="InterPro" id="IPR020795">
    <property type="entry name" value="ORC3"/>
</dbReference>
<dbReference type="SUPFAM" id="SSF50965">
    <property type="entry name" value="Galactose oxidase, central domain"/>
    <property type="match status" value="2"/>
</dbReference>
<keyword evidence="11" id="KW-0812">Transmembrane</keyword>
<dbReference type="InterPro" id="IPR045667">
    <property type="entry name" value="ORC3_N"/>
</dbReference>
<evidence type="ECO:0000313" key="16">
    <source>
        <dbReference type="EMBL" id="KAG9323190.1"/>
    </source>
</evidence>
<comment type="function">
    <text evidence="9">Component of the origin recognition complex (ORC) that binds origins of replication. DNA-binding is ATP-dependent. The specific DNA sequences that define origins of replication have not been identified yet. ORC is required to assemble the pre-replication complex necessary to initiate DNA replication. Binds histone H3 and H4 trimethylation marks H3K9me3, H3K27me3 and H4K20me3.</text>
</comment>
<feature type="region of interest" description="Disordered" evidence="10">
    <location>
        <begin position="508"/>
        <end position="535"/>
    </location>
</feature>
<feature type="compositionally biased region" description="Polar residues" evidence="10">
    <location>
        <begin position="524"/>
        <end position="535"/>
    </location>
</feature>
<dbReference type="GO" id="GO:0005664">
    <property type="term" value="C:nuclear origin of replication recognition complex"/>
    <property type="evidence" value="ECO:0007669"/>
    <property type="project" value="InterPro"/>
</dbReference>
<comment type="subcellular location">
    <subcellularLocation>
        <location evidence="1">Nucleus</location>
    </subcellularLocation>
</comment>
<feature type="region of interest" description="Disordered" evidence="10">
    <location>
        <begin position="1315"/>
        <end position="1355"/>
    </location>
</feature>
<evidence type="ECO:0000259" key="14">
    <source>
        <dbReference type="Pfam" id="PF18137"/>
    </source>
</evidence>
<keyword evidence="5" id="KW-0235">DNA replication</keyword>
<feature type="transmembrane region" description="Helical" evidence="11">
    <location>
        <begin position="1025"/>
        <end position="1048"/>
    </location>
</feature>
<comment type="subunit">
    <text evidence="8">Component of ORC, a complex composed of at least 6 subunits: ORC1, ORC2, ORC3, ORC4, ORC5 and ORC6. ORC is regulated in a cell-cycle dependent manner. It is sequentially assembled at the exit from anaphase of mitosis and disassembled as cells enter S phase.</text>
</comment>
<feature type="chain" id="PRO_5040289953" description="Origin recognition complex subunit 3" evidence="12">
    <location>
        <begin position="27"/>
        <end position="1395"/>
    </location>
</feature>
<dbReference type="Gene3D" id="2.120.10.80">
    <property type="entry name" value="Kelch-type beta propeller"/>
    <property type="match status" value="1"/>
</dbReference>
<protein>
    <recommendedName>
        <fullName evidence="3">Origin recognition complex subunit 3</fullName>
    </recommendedName>
</protein>
<evidence type="ECO:0000256" key="3">
    <source>
        <dbReference type="ARBA" id="ARBA00019085"/>
    </source>
</evidence>
<sequence length="1395" mass="153029">MRPTRGGWQLLLAMAFVSTRASLTLAQTDSISHTRSTTSDAPDATASPSRPAPALVEPSNPAHQPANPTTTSTPDATAGMAYGSNDRLMFIQGGNAGSRGLSNQFFSLDFTQSWTVDAPAWRNLTSINAGAAPSISGMAGTLTKDDGFLVVTQQNGDAANGSIYEYKFSQSRWFPLVSQQNANATKGPLAVTDLDSGIIYFLGDGLSLQGETADPSLTREMKGSGLTVPGGQAGSWSALEKRLLSTVVISNRQMDVQAPGLQGGWTPLNTISAVPIPVLNNHCFVPNADGSKYYMFGGSFVADNKLNGELFILDVQSKSWSRAPMASPRTKMACAVAGNSLVIWGGYQDIGETLLVNNRPIIFDIAQGQWVQRFTTTFNPFASSATDAGSANPTQGSSGSAKSSNMGAIIGGSVGGMAVVTLMAGLFIFRHRRRKSDRRKDFDSCGGRPASSSGKGGTGNGELSKGEVEMGGYKTIPSPFSTDDPAQFNNGSYPSHNQQLAAAAPYLQQQPPQQQPPIIPSQPTMVSSHSHPQSQVPNTVPLIITSPFDTEADASLQHPLLCQPNAPSVFLVEPKRTGSIKAKGKKADLKGKTTQHDIFHLDLDGFQQLQDVNEPWEATEIRHTLFTKEWELISSRIEDVMLKMNAIVLSAIYRFVQSAYTPLATRAVMPVQELPAGLIFAGINVPDHDLMFQQIARTLASPTEPTMESLEQQSKDSNGQLINEGTGNHVVVLQSKDCTNLKSALKCMIEQFLGLGVAGTINPLESGMKLQNYDMVVLERWYQSLLELQHKERDQRPTLVVIIQDFESFDQDTLQDLITICSNYQDRIPFVLLLGLATSIDALHQGLPKSVLSLLRTKTFLMQQSSECLTAIVEDLFIHANAGLMVGALPLKQLIDQFIHYNFSVGGFVSNLKYVVMHHYYANPLSILCDRSLTAQSRALELLGKGHYDHIRMLPSFQQYVESKVESDPQTAEMLLMDDEFLALQIPDLVNDLQEYHRNFAFVFDFLWFLQSRFPISVLKKSKRALYFMALDGSLTTSSTVTFLLGLVRKLNSNDMMLFVEDWLQVFKQSPRCSLTGSSDQENAMEHELLVIQSIRDRMAALLDVVSEDSVTSSSEIEDSDAAGEESDREQNTPQRMASGKTQRGSTGSSTFVKKRKLISLKANDTESRQTKIAKKSRDTARLPKGALGAYTLLVTEVDETIGRILRMYLDCHTRMPLNEIFYYSQITIQQKAFLPQPRASIQTALGQPELYLNCACCHPPQGTERTRASLADMVLPTQHDTCILYKLYVECGRLINMYDWFTAFGMILERGLKKDSSGDKVNGVSGTAKSRGAKGKPKRTAAKRAGTDDKEPGLDQKEIQARFISGVAELQFMGFIKPTNRKTDHVMRLTWGNI</sequence>
<dbReference type="GO" id="GO:0006270">
    <property type="term" value="P:DNA replication initiation"/>
    <property type="evidence" value="ECO:0007669"/>
    <property type="project" value="TreeGrafter"/>
</dbReference>
<evidence type="ECO:0000256" key="2">
    <source>
        <dbReference type="ARBA" id="ARBA00010977"/>
    </source>
</evidence>
<dbReference type="InterPro" id="IPR011043">
    <property type="entry name" value="Gal_Oxase/kelch_b-propeller"/>
</dbReference>
<name>A0A9P8A5J7_MORAP</name>
<evidence type="ECO:0000256" key="4">
    <source>
        <dbReference type="ARBA" id="ARBA00022553"/>
    </source>
</evidence>
<keyword evidence="4" id="KW-0597">Phosphoprotein</keyword>
<dbReference type="PANTHER" id="PTHR12748:SF0">
    <property type="entry name" value="ORIGIN RECOGNITION COMPLEX SUBUNIT 3"/>
    <property type="match status" value="1"/>
</dbReference>
<evidence type="ECO:0000256" key="8">
    <source>
        <dbReference type="ARBA" id="ARBA00026084"/>
    </source>
</evidence>
<evidence type="ECO:0000259" key="13">
    <source>
        <dbReference type="Pfam" id="PF07034"/>
    </source>
</evidence>
<feature type="compositionally biased region" description="Basic residues" evidence="10">
    <location>
        <begin position="1332"/>
        <end position="1343"/>
    </location>
</feature>
<evidence type="ECO:0000256" key="11">
    <source>
        <dbReference type="SAM" id="Phobius"/>
    </source>
</evidence>
<dbReference type="InterPro" id="IPR015915">
    <property type="entry name" value="Kelch-typ_b-propeller"/>
</dbReference>
<evidence type="ECO:0000256" key="1">
    <source>
        <dbReference type="ARBA" id="ARBA00004123"/>
    </source>
</evidence>
<feature type="transmembrane region" description="Helical" evidence="11">
    <location>
        <begin position="406"/>
        <end position="429"/>
    </location>
</feature>
<feature type="signal peptide" evidence="12">
    <location>
        <begin position="1"/>
        <end position="26"/>
    </location>
</feature>
<dbReference type="Proteomes" id="UP000717515">
    <property type="component" value="Unassembled WGS sequence"/>
</dbReference>
<keyword evidence="11" id="KW-0472">Membrane</keyword>
<dbReference type="PANTHER" id="PTHR12748">
    <property type="entry name" value="ORIGIN RECOGNITION COMPLEX SUBUNIT 3"/>
    <property type="match status" value="1"/>
</dbReference>
<feature type="compositionally biased region" description="Polar residues" evidence="10">
    <location>
        <begin position="28"/>
        <end position="40"/>
    </location>
</feature>
<dbReference type="InterPro" id="IPR045663">
    <property type="entry name" value="ORC3_ins"/>
</dbReference>
<comment type="similarity">
    <text evidence="2">Belongs to the ORC3 family.</text>
</comment>
<evidence type="ECO:0000313" key="17">
    <source>
        <dbReference type="Proteomes" id="UP000717515"/>
    </source>
</evidence>
<dbReference type="GO" id="GO:0005656">
    <property type="term" value="C:nuclear pre-replicative complex"/>
    <property type="evidence" value="ECO:0007669"/>
    <property type="project" value="TreeGrafter"/>
</dbReference>
<feature type="compositionally biased region" description="Polar residues" evidence="10">
    <location>
        <begin position="1132"/>
        <end position="1152"/>
    </location>
</feature>
<dbReference type="Pfam" id="PF19675">
    <property type="entry name" value="ORC3_ins"/>
    <property type="match status" value="1"/>
</dbReference>
<evidence type="ECO:0000259" key="15">
    <source>
        <dbReference type="Pfam" id="PF19675"/>
    </source>
</evidence>
<dbReference type="InterPro" id="IPR040855">
    <property type="entry name" value="ORC_WH_C"/>
</dbReference>
<organism evidence="16 17">
    <name type="scientific">Mortierella alpina</name>
    <name type="common">Oleaginous fungus</name>
    <name type="synonym">Mortierella renispora</name>
    <dbReference type="NCBI Taxonomy" id="64518"/>
    <lineage>
        <taxon>Eukaryota</taxon>
        <taxon>Fungi</taxon>
        <taxon>Fungi incertae sedis</taxon>
        <taxon>Mucoromycota</taxon>
        <taxon>Mortierellomycotina</taxon>
        <taxon>Mortierellomycetes</taxon>
        <taxon>Mortierellales</taxon>
        <taxon>Mortierellaceae</taxon>
        <taxon>Mortierella</taxon>
    </lineage>
</organism>
<feature type="domain" description="Origin recognition complex subunit 3 insertion" evidence="15">
    <location>
        <begin position="943"/>
        <end position="1077"/>
    </location>
</feature>
<feature type="region of interest" description="Disordered" evidence="10">
    <location>
        <begin position="1111"/>
        <end position="1152"/>
    </location>
</feature>
<comment type="caution">
    <text evidence="16">The sequence shown here is derived from an EMBL/GenBank/DDBJ whole genome shotgun (WGS) entry which is preliminary data.</text>
</comment>
<evidence type="ECO:0000256" key="7">
    <source>
        <dbReference type="ARBA" id="ARBA00023242"/>
    </source>
</evidence>
<evidence type="ECO:0000256" key="6">
    <source>
        <dbReference type="ARBA" id="ARBA00023125"/>
    </source>
</evidence>
<feature type="domain" description="Origin recognition complex subunit 3 N-terminal" evidence="13">
    <location>
        <begin position="605"/>
        <end position="928"/>
    </location>
</feature>
<feature type="region of interest" description="Disordered" evidence="10">
    <location>
        <begin position="28"/>
        <end position="79"/>
    </location>
</feature>
<evidence type="ECO:0000256" key="9">
    <source>
        <dbReference type="ARBA" id="ARBA00045241"/>
    </source>
</evidence>
<accession>A0A9P8A5J7</accession>
<feature type="region of interest" description="Disordered" evidence="10">
    <location>
        <begin position="437"/>
        <end position="496"/>
    </location>
</feature>
<evidence type="ECO:0000256" key="10">
    <source>
        <dbReference type="SAM" id="MobiDB-lite"/>
    </source>
</evidence>
<keyword evidence="12" id="KW-0732">Signal</keyword>
<dbReference type="EMBL" id="JAIFTL010000111">
    <property type="protein sequence ID" value="KAG9323190.1"/>
    <property type="molecule type" value="Genomic_DNA"/>
</dbReference>
<keyword evidence="6" id="KW-0238">DNA-binding</keyword>
<dbReference type="Pfam" id="PF07034">
    <property type="entry name" value="ORC3_N"/>
    <property type="match status" value="1"/>
</dbReference>
<feature type="compositionally biased region" description="Acidic residues" evidence="10">
    <location>
        <begin position="1116"/>
        <end position="1128"/>
    </location>
</feature>
<reference evidence="16" key="1">
    <citation type="submission" date="2021-07" db="EMBL/GenBank/DDBJ databases">
        <title>Draft genome of Mortierella alpina, strain LL118, isolated from an aspen leaf litter sample.</title>
        <authorList>
            <person name="Yang S."/>
            <person name="Vinatzer B.A."/>
        </authorList>
    </citation>
    <scope>NUCLEOTIDE SEQUENCE</scope>
    <source>
        <strain evidence="16">LL118</strain>
    </source>
</reference>
<dbReference type="GO" id="GO:0031261">
    <property type="term" value="C:DNA replication preinitiation complex"/>
    <property type="evidence" value="ECO:0007669"/>
    <property type="project" value="TreeGrafter"/>
</dbReference>
<evidence type="ECO:0000256" key="12">
    <source>
        <dbReference type="SAM" id="SignalP"/>
    </source>
</evidence>
<feature type="domain" description="Origin recognition complex subunit 3 winged helix C-terminal" evidence="14">
    <location>
        <begin position="1239"/>
        <end position="1392"/>
    </location>
</feature>
<dbReference type="GO" id="GO:0003688">
    <property type="term" value="F:DNA replication origin binding"/>
    <property type="evidence" value="ECO:0007669"/>
    <property type="project" value="TreeGrafter"/>
</dbReference>
<feature type="compositionally biased region" description="Polar residues" evidence="10">
    <location>
        <begin position="66"/>
        <end position="75"/>
    </location>
</feature>
<keyword evidence="11" id="KW-1133">Transmembrane helix</keyword>
<feature type="compositionally biased region" description="Polar residues" evidence="10">
    <location>
        <begin position="487"/>
        <end position="496"/>
    </location>
</feature>
<feature type="compositionally biased region" description="Basic and acidic residues" evidence="10">
    <location>
        <begin position="1346"/>
        <end position="1355"/>
    </location>
</feature>
<dbReference type="CDD" id="cd20704">
    <property type="entry name" value="Orc3"/>
    <property type="match status" value="2"/>
</dbReference>
<keyword evidence="7" id="KW-0539">Nucleus</keyword>
<evidence type="ECO:0000256" key="5">
    <source>
        <dbReference type="ARBA" id="ARBA00022705"/>
    </source>
</evidence>
<proteinExistence type="inferred from homology"/>